<feature type="binding site" evidence="1">
    <location>
        <position position="19"/>
    </location>
    <ligand>
        <name>S-adenosyl-L-methionine</name>
        <dbReference type="ChEBI" id="CHEBI:59789"/>
    </ligand>
</feature>
<comment type="catalytic activity">
    <reaction evidence="1">
        <text>adenosine(2030) in 23S rRNA + S-adenosyl-L-methionine = N(6)-methyladenosine(2030) in 23S rRNA + S-adenosyl-L-homocysteine + H(+)</text>
        <dbReference type="Rhea" id="RHEA:43736"/>
        <dbReference type="Rhea" id="RHEA-COMP:10668"/>
        <dbReference type="Rhea" id="RHEA-COMP:10669"/>
        <dbReference type="ChEBI" id="CHEBI:15378"/>
        <dbReference type="ChEBI" id="CHEBI:57856"/>
        <dbReference type="ChEBI" id="CHEBI:59789"/>
        <dbReference type="ChEBI" id="CHEBI:74411"/>
        <dbReference type="ChEBI" id="CHEBI:74449"/>
        <dbReference type="EC" id="2.1.1.266"/>
    </reaction>
</comment>
<dbReference type="Pfam" id="PF04378">
    <property type="entry name" value="RsmJ"/>
    <property type="match status" value="1"/>
</dbReference>
<comment type="caution">
    <text evidence="2">The sequence shown here is derived from an EMBL/GenBank/DDBJ whole genome shotgun (WGS) entry which is preliminary data.</text>
</comment>
<comment type="subunit">
    <text evidence="1">Monomer.</text>
</comment>
<sequence>MLSYRHAFHAGNHADVLKHSVLVSILEYYLKKDKPFWYIDSHSGAGFYKLDSKFAAKNSEYKTGISKVLYKEDMPSLIKSYQSLVSEANEGHRSLTFYPGSPWFAAKMLRPADKLRLHELHPNDAKLLTENMQTLVRKRAHIELSDGFTGVKAVMPPPTKRAVVLIDPPYEDKKDYQKVAKLLKSALQRFKSGTFAVWYPQLSSIESREFPKLLKKCGAESWLHATLSVKGMPKEKGMYGSGMFIVNPPYVLPELLNEALPVMKSLMCDPLSGDFALEYEGI</sequence>
<feature type="binding site" evidence="1">
    <location>
        <position position="42"/>
    </location>
    <ligand>
        <name>S-adenosyl-L-methionine</name>
        <dbReference type="ChEBI" id="CHEBI:59789"/>
    </ligand>
</feature>
<dbReference type="GO" id="GO:0003723">
    <property type="term" value="F:RNA binding"/>
    <property type="evidence" value="ECO:0007669"/>
    <property type="project" value="UniProtKB-UniRule"/>
</dbReference>
<keyword evidence="1" id="KW-0808">Transferase</keyword>
<accession>A0AA37W7U7</accession>
<dbReference type="GO" id="GO:0070475">
    <property type="term" value="P:rRNA base methylation"/>
    <property type="evidence" value="ECO:0007669"/>
    <property type="project" value="UniProtKB-UniRule"/>
</dbReference>
<reference evidence="2" key="2">
    <citation type="submission" date="2023-01" db="EMBL/GenBank/DDBJ databases">
        <title>Draft genome sequence of Litoribrevibacter albus strain NBRC 110071.</title>
        <authorList>
            <person name="Sun Q."/>
            <person name="Mori K."/>
        </authorList>
    </citation>
    <scope>NUCLEOTIDE SEQUENCE</scope>
    <source>
        <strain evidence="2">NBRC 110071</strain>
    </source>
</reference>
<dbReference type="InterPro" id="IPR007473">
    <property type="entry name" value="RlmJ"/>
</dbReference>
<dbReference type="RefSeq" id="WP_284381499.1">
    <property type="nucleotide sequence ID" value="NZ_BSNM01000014.1"/>
</dbReference>
<dbReference type="GO" id="GO:0005829">
    <property type="term" value="C:cytosol"/>
    <property type="evidence" value="ECO:0007669"/>
    <property type="project" value="TreeGrafter"/>
</dbReference>
<feature type="binding site" evidence="1">
    <location>
        <position position="119"/>
    </location>
    <ligand>
        <name>S-adenosyl-L-methionine</name>
        <dbReference type="ChEBI" id="CHEBI:59789"/>
    </ligand>
</feature>
<keyword evidence="1" id="KW-0949">S-adenosyl-L-methionine</keyword>
<dbReference type="PANTHER" id="PTHR37426:SF1">
    <property type="entry name" value="RIBOSOMAL RNA LARGE SUBUNIT METHYLTRANSFERASE J"/>
    <property type="match status" value="1"/>
</dbReference>
<comment type="similarity">
    <text evidence="1">Belongs to the RlmJ family.</text>
</comment>
<feature type="site" description="Interaction with substrate rRNA" evidence="1">
    <location>
        <position position="4"/>
    </location>
</feature>
<evidence type="ECO:0000313" key="2">
    <source>
        <dbReference type="EMBL" id="GLQ31783.1"/>
    </source>
</evidence>
<keyword evidence="1" id="KW-0694">RNA-binding</keyword>
<dbReference type="HAMAP" id="MF_00934">
    <property type="entry name" value="23SrRNA_methyltr_J"/>
    <property type="match status" value="1"/>
</dbReference>
<dbReference type="Proteomes" id="UP001161389">
    <property type="component" value="Unassembled WGS sequence"/>
</dbReference>
<reference evidence="2" key="1">
    <citation type="journal article" date="2014" name="Int. J. Syst. Evol. Microbiol.">
        <title>Complete genome sequence of Corynebacterium casei LMG S-19264T (=DSM 44701T), isolated from a smear-ripened cheese.</title>
        <authorList>
            <consortium name="US DOE Joint Genome Institute (JGI-PGF)"/>
            <person name="Walter F."/>
            <person name="Albersmeier A."/>
            <person name="Kalinowski J."/>
            <person name="Ruckert C."/>
        </authorList>
    </citation>
    <scope>NUCLEOTIDE SEQUENCE</scope>
    <source>
        <strain evidence="2">NBRC 110071</strain>
    </source>
</reference>
<keyword evidence="3" id="KW-1185">Reference proteome</keyword>
<organism evidence="2 3">
    <name type="scientific">Litoribrevibacter albus</name>
    <dbReference type="NCBI Taxonomy" id="1473156"/>
    <lineage>
        <taxon>Bacteria</taxon>
        <taxon>Pseudomonadati</taxon>
        <taxon>Pseudomonadota</taxon>
        <taxon>Gammaproteobacteria</taxon>
        <taxon>Oceanospirillales</taxon>
        <taxon>Oceanospirillaceae</taxon>
        <taxon>Litoribrevibacter</taxon>
    </lineage>
</organism>
<comment type="function">
    <text evidence="1">Specifically methylates the adenine in position 2030 of 23S rRNA.</text>
</comment>
<dbReference type="SUPFAM" id="SSF53335">
    <property type="entry name" value="S-adenosyl-L-methionine-dependent methyltransferases"/>
    <property type="match status" value="1"/>
</dbReference>
<protein>
    <recommendedName>
        <fullName evidence="1">Ribosomal RNA large subunit methyltransferase J</fullName>
        <ecNumber evidence="1">2.1.1.266</ecNumber>
    </recommendedName>
    <alternativeName>
        <fullName evidence="1">23S rRNA (adenine(2030)-N6)-methyltransferase</fullName>
    </alternativeName>
    <alternativeName>
        <fullName evidence="1">23S rRNA m6A2030 methyltransferase</fullName>
    </alternativeName>
</protein>
<dbReference type="EC" id="2.1.1.266" evidence="1"/>
<keyword evidence="1" id="KW-0698">rRNA processing</keyword>
<dbReference type="EMBL" id="BSNM01000014">
    <property type="protein sequence ID" value="GLQ31783.1"/>
    <property type="molecule type" value="Genomic_DNA"/>
</dbReference>
<dbReference type="Gene3D" id="3.40.50.150">
    <property type="entry name" value="Vaccinia Virus protein VP39"/>
    <property type="match status" value="1"/>
</dbReference>
<name>A0AA37W7U7_9GAMM</name>
<keyword evidence="1 2" id="KW-0489">Methyltransferase</keyword>
<evidence type="ECO:0000256" key="1">
    <source>
        <dbReference type="HAMAP-Rule" id="MF_00934"/>
    </source>
</evidence>
<feature type="active site" description="Proton acceptor" evidence="1">
    <location>
        <position position="167"/>
    </location>
</feature>
<dbReference type="InterPro" id="IPR029063">
    <property type="entry name" value="SAM-dependent_MTases_sf"/>
</dbReference>
<proteinExistence type="inferred from homology"/>
<evidence type="ECO:0000313" key="3">
    <source>
        <dbReference type="Proteomes" id="UP001161389"/>
    </source>
</evidence>
<gene>
    <name evidence="1 2" type="primary">rlmJ</name>
    <name evidence="2" type="ORF">GCM10007876_22620</name>
</gene>
<feature type="binding site" evidence="1">
    <location>
        <position position="167"/>
    </location>
    <ligand>
        <name>S-adenosyl-L-methionine</name>
        <dbReference type="ChEBI" id="CHEBI:59789"/>
    </ligand>
</feature>
<dbReference type="PANTHER" id="PTHR37426">
    <property type="entry name" value="RIBOSOMAL RNA LARGE SUBUNIT METHYLTRANSFERASE J"/>
    <property type="match status" value="1"/>
</dbReference>
<feature type="binding site" evidence="1">
    <location>
        <position position="101"/>
    </location>
    <ligand>
        <name>S-adenosyl-L-methionine</name>
        <dbReference type="ChEBI" id="CHEBI:59789"/>
    </ligand>
</feature>
<dbReference type="GO" id="GO:0036307">
    <property type="term" value="F:23S rRNA (adenine(2030)-N(6))-methyltransferase activity"/>
    <property type="evidence" value="ECO:0007669"/>
    <property type="project" value="UniProtKB-UniRule"/>
</dbReference>
<feature type="binding site" evidence="1">
    <location>
        <begin position="146"/>
        <end position="147"/>
    </location>
    <ligand>
        <name>S-adenosyl-L-methionine</name>
        <dbReference type="ChEBI" id="CHEBI:59789"/>
    </ligand>
</feature>
<dbReference type="AlphaFoldDB" id="A0AA37W7U7"/>